<dbReference type="Gene3D" id="3.30.70.940">
    <property type="entry name" value="NusG, N-terminal domain"/>
    <property type="match status" value="1"/>
</dbReference>
<protein>
    <recommendedName>
        <fullName evidence="2">NusG-like N-terminal domain-containing protein</fullName>
    </recommendedName>
</protein>
<dbReference type="Proteomes" id="UP000005974">
    <property type="component" value="Unassembled WGS sequence"/>
</dbReference>
<reference evidence="3 4" key="1">
    <citation type="submission" date="2012-02" db="EMBL/GenBank/DDBJ databases">
        <title>The Genome Sequence of Bacteroides dorei CL02T12C06.</title>
        <authorList>
            <consortium name="The Broad Institute Genome Sequencing Platform"/>
            <person name="Earl A."/>
            <person name="Ward D."/>
            <person name="Feldgarden M."/>
            <person name="Gevers D."/>
            <person name="Zitomersky N.L."/>
            <person name="Coyne M.J."/>
            <person name="Comstock L.E."/>
            <person name="Young S.K."/>
            <person name="Zeng Q."/>
            <person name="Gargeya S."/>
            <person name="Fitzgerald M."/>
            <person name="Haas B."/>
            <person name="Abouelleil A."/>
            <person name="Alvarado L."/>
            <person name="Arachchi H.M."/>
            <person name="Berlin A."/>
            <person name="Chapman S.B."/>
            <person name="Gearin G."/>
            <person name="Goldberg J."/>
            <person name="Griggs A."/>
            <person name="Gujja S."/>
            <person name="Hansen M."/>
            <person name="Heiman D."/>
            <person name="Howarth C."/>
            <person name="Larimer J."/>
            <person name="Lui A."/>
            <person name="MacDonald P.J.P."/>
            <person name="McCowen C."/>
            <person name="Montmayeur A."/>
            <person name="Murphy C."/>
            <person name="Neiman D."/>
            <person name="Pearson M."/>
            <person name="Priest M."/>
            <person name="Roberts A."/>
            <person name="Saif S."/>
            <person name="Shea T."/>
            <person name="Sisk P."/>
            <person name="Stolte C."/>
            <person name="Sykes S."/>
            <person name="Wortman J."/>
            <person name="Nusbaum C."/>
            <person name="Birren B."/>
        </authorList>
    </citation>
    <scope>NUCLEOTIDE SEQUENCE [LARGE SCALE GENOMIC DNA]</scope>
    <source>
        <strain evidence="3 4">CL02T12C06</strain>
    </source>
</reference>
<dbReference type="NCBIfam" id="NF033644">
    <property type="entry name" value="antiterm_UpxY"/>
    <property type="match status" value="1"/>
</dbReference>
<evidence type="ECO:0000256" key="1">
    <source>
        <dbReference type="ARBA" id="ARBA00023163"/>
    </source>
</evidence>
<keyword evidence="1" id="KW-0804">Transcription</keyword>
<dbReference type="HOGENOM" id="CLU_067287_3_0_10"/>
<dbReference type="Pfam" id="PF02357">
    <property type="entry name" value="NusG"/>
    <property type="match status" value="1"/>
</dbReference>
<dbReference type="CDD" id="cd09895">
    <property type="entry name" value="NGN_SP_UpxY"/>
    <property type="match status" value="1"/>
</dbReference>
<dbReference type="InterPro" id="IPR006645">
    <property type="entry name" value="NGN-like_dom"/>
</dbReference>
<feature type="domain" description="NusG-like N-terminal" evidence="2">
    <location>
        <begin position="6"/>
        <end position="104"/>
    </location>
</feature>
<organism evidence="3 4">
    <name type="scientific">Phocaeicola dorei CL02T12C06</name>
    <dbReference type="NCBI Taxonomy" id="997876"/>
    <lineage>
        <taxon>Bacteria</taxon>
        <taxon>Pseudomonadati</taxon>
        <taxon>Bacteroidota</taxon>
        <taxon>Bacteroidia</taxon>
        <taxon>Bacteroidales</taxon>
        <taxon>Bacteroidaceae</taxon>
        <taxon>Phocaeicola</taxon>
    </lineage>
</organism>
<gene>
    <name evidence="3" type="ORF">HMPREF1064_02826</name>
</gene>
<dbReference type="AlphaFoldDB" id="I9QS81"/>
<accession>I9QS81</accession>
<dbReference type="EMBL" id="AGXJ01000051">
    <property type="protein sequence ID" value="EIY32283.1"/>
    <property type="molecule type" value="Genomic_DNA"/>
</dbReference>
<keyword evidence="4" id="KW-1185">Reference proteome</keyword>
<proteinExistence type="predicted"/>
<dbReference type="GO" id="GO:0006354">
    <property type="term" value="P:DNA-templated transcription elongation"/>
    <property type="evidence" value="ECO:0007669"/>
    <property type="project" value="InterPro"/>
</dbReference>
<dbReference type="RefSeq" id="WP_007846707.1">
    <property type="nucleotide sequence ID" value="NZ_JH724134.1"/>
</dbReference>
<dbReference type="InterPro" id="IPR036735">
    <property type="entry name" value="NGN_dom_sf"/>
</dbReference>
<dbReference type="SUPFAM" id="SSF82679">
    <property type="entry name" value="N-utilization substance G protein NusG, N-terminal domain"/>
    <property type="match status" value="1"/>
</dbReference>
<dbReference type="PATRIC" id="fig|997876.3.peg.2908"/>
<sequence length="178" mass="20966">MTGDIKQWFVMRDLTRSNAKYPACQMLDDIKIRNFTPKVQKIIIRNGKRVRMEVPFIRDLLFVYDTREHLDPIVEKTPTLQYRYQKGKGYCNPMIIPDNDMEKFIHAVESVEKPQYYLPDELTPAMYRRRIRIVGGNLDGYEGMLLTTRGSRVKRILVKIPTWLAAAIEVNPEYIQLL</sequence>
<evidence type="ECO:0000259" key="2">
    <source>
        <dbReference type="Pfam" id="PF02357"/>
    </source>
</evidence>
<dbReference type="OrthoDB" id="1028721at2"/>
<evidence type="ECO:0000313" key="3">
    <source>
        <dbReference type="EMBL" id="EIY32283.1"/>
    </source>
</evidence>
<comment type="caution">
    <text evidence="3">The sequence shown here is derived from an EMBL/GenBank/DDBJ whole genome shotgun (WGS) entry which is preliminary data.</text>
</comment>
<evidence type="ECO:0000313" key="4">
    <source>
        <dbReference type="Proteomes" id="UP000005974"/>
    </source>
</evidence>
<name>I9QS81_9BACT</name>